<dbReference type="InterPro" id="IPR012296">
    <property type="entry name" value="Nuclease_put_TT1808"/>
</dbReference>
<dbReference type="Pfam" id="PF05685">
    <property type="entry name" value="Uma2"/>
    <property type="match status" value="1"/>
</dbReference>
<dbReference type="InterPro" id="IPR011335">
    <property type="entry name" value="Restrct_endonuc-II-like"/>
</dbReference>
<keyword evidence="2" id="KW-0540">Nuclease</keyword>
<dbReference type="PANTHER" id="PTHR34107">
    <property type="entry name" value="SLL0198 PROTEIN-RELATED"/>
    <property type="match status" value="1"/>
</dbReference>
<keyword evidence="3" id="KW-1185">Reference proteome</keyword>
<dbReference type="Gene3D" id="3.90.1570.10">
    <property type="entry name" value="tt1808, chain A"/>
    <property type="match status" value="1"/>
</dbReference>
<dbReference type="PANTHER" id="PTHR34107:SF5">
    <property type="entry name" value="SLL1355 PROTEIN"/>
    <property type="match status" value="1"/>
</dbReference>
<sequence>MTSSIQQLTLQDFLKCPNIEESPAWEFVEGQANQKPMPTAYHSILQKRLTAAIDLSNSPYEAFPELRCTLSNNSVVPDITVIHKSRIPVENTAVEGAPDWMIEILSPDQSTTKLIAKIQICLNEGTKLGWLIDPTEQLILILLPDGRISLLKNSDRLPVLPNIMLDLTAMQVFSWVRDR</sequence>
<gene>
    <name evidence="2" type="ORF">ACE1B6_18550</name>
</gene>
<keyword evidence="2" id="KW-0378">Hydrolase</keyword>
<feature type="domain" description="Putative restriction endonuclease" evidence="1">
    <location>
        <begin position="11"/>
        <end position="148"/>
    </location>
</feature>
<comment type="caution">
    <text evidence="2">The sequence shown here is derived from an EMBL/GenBank/DDBJ whole genome shotgun (WGS) entry which is preliminary data.</text>
</comment>
<protein>
    <submittedName>
        <fullName evidence="2">Uma2 family endonuclease</fullName>
    </submittedName>
</protein>
<evidence type="ECO:0000313" key="3">
    <source>
        <dbReference type="Proteomes" id="UP001576776"/>
    </source>
</evidence>
<dbReference type="Proteomes" id="UP001576776">
    <property type="component" value="Unassembled WGS sequence"/>
</dbReference>
<organism evidence="2 3">
    <name type="scientific">Floridaenema fluviatile BLCC-F154</name>
    <dbReference type="NCBI Taxonomy" id="3153640"/>
    <lineage>
        <taxon>Bacteria</taxon>
        <taxon>Bacillati</taxon>
        <taxon>Cyanobacteriota</taxon>
        <taxon>Cyanophyceae</taxon>
        <taxon>Oscillatoriophycideae</taxon>
        <taxon>Aerosakkonematales</taxon>
        <taxon>Aerosakkonemataceae</taxon>
        <taxon>Floridanema</taxon>
        <taxon>Floridanema fluviatile</taxon>
    </lineage>
</organism>
<dbReference type="GO" id="GO:0004519">
    <property type="term" value="F:endonuclease activity"/>
    <property type="evidence" value="ECO:0007669"/>
    <property type="project" value="UniProtKB-KW"/>
</dbReference>
<reference evidence="2 3" key="1">
    <citation type="submission" date="2024-09" db="EMBL/GenBank/DDBJ databases">
        <title>Floridaenema gen nov. (Aerosakkonemataceae, Aerosakkonematales ord. nov., Cyanobacteria) from benthic tropical and subtropical fresh waters, with the description of four new species.</title>
        <authorList>
            <person name="Moretto J.A."/>
            <person name="Berthold D.E."/>
            <person name="Lefler F.W."/>
            <person name="Huang I.-S."/>
            <person name="Laughinghouse H. IV."/>
        </authorList>
    </citation>
    <scope>NUCLEOTIDE SEQUENCE [LARGE SCALE GENOMIC DNA]</scope>
    <source>
        <strain evidence="2 3">BLCC-F154</strain>
    </source>
</reference>
<proteinExistence type="predicted"/>
<accession>A0ABV4YEJ0</accession>
<dbReference type="RefSeq" id="WP_413258737.1">
    <property type="nucleotide sequence ID" value="NZ_JBHFNS010000070.1"/>
</dbReference>
<dbReference type="EMBL" id="JBHFNS010000070">
    <property type="protein sequence ID" value="MFB2937252.1"/>
    <property type="molecule type" value="Genomic_DNA"/>
</dbReference>
<evidence type="ECO:0000313" key="2">
    <source>
        <dbReference type="EMBL" id="MFB2937252.1"/>
    </source>
</evidence>
<evidence type="ECO:0000259" key="1">
    <source>
        <dbReference type="Pfam" id="PF05685"/>
    </source>
</evidence>
<keyword evidence="2" id="KW-0255">Endonuclease</keyword>
<dbReference type="InterPro" id="IPR008538">
    <property type="entry name" value="Uma2"/>
</dbReference>
<name>A0ABV4YEJ0_9CYAN</name>
<dbReference type="SUPFAM" id="SSF52980">
    <property type="entry name" value="Restriction endonuclease-like"/>
    <property type="match status" value="1"/>
</dbReference>
<dbReference type="CDD" id="cd06260">
    <property type="entry name" value="DUF820-like"/>
    <property type="match status" value="1"/>
</dbReference>